<dbReference type="EMBL" id="JAJJMB010004025">
    <property type="protein sequence ID" value="KAI3944690.1"/>
    <property type="molecule type" value="Genomic_DNA"/>
</dbReference>
<organism evidence="1 2">
    <name type="scientific">Papaver atlanticum</name>
    <dbReference type="NCBI Taxonomy" id="357466"/>
    <lineage>
        <taxon>Eukaryota</taxon>
        <taxon>Viridiplantae</taxon>
        <taxon>Streptophyta</taxon>
        <taxon>Embryophyta</taxon>
        <taxon>Tracheophyta</taxon>
        <taxon>Spermatophyta</taxon>
        <taxon>Magnoliopsida</taxon>
        <taxon>Ranunculales</taxon>
        <taxon>Papaveraceae</taxon>
        <taxon>Papaveroideae</taxon>
        <taxon>Papaver</taxon>
    </lineage>
</organism>
<evidence type="ECO:0000313" key="2">
    <source>
        <dbReference type="Proteomes" id="UP001202328"/>
    </source>
</evidence>
<dbReference type="AlphaFoldDB" id="A0AAD4T795"/>
<accession>A0AAD4T795</accession>
<protein>
    <submittedName>
        <fullName evidence="1">Uncharacterized protein</fullName>
    </submittedName>
</protein>
<keyword evidence="2" id="KW-1185">Reference proteome</keyword>
<name>A0AAD4T795_9MAGN</name>
<evidence type="ECO:0000313" key="1">
    <source>
        <dbReference type="EMBL" id="KAI3944690.1"/>
    </source>
</evidence>
<proteinExistence type="predicted"/>
<comment type="caution">
    <text evidence="1">The sequence shown here is derived from an EMBL/GenBank/DDBJ whole genome shotgun (WGS) entry which is preliminary data.</text>
</comment>
<dbReference type="Proteomes" id="UP001202328">
    <property type="component" value="Unassembled WGS sequence"/>
</dbReference>
<sequence>MTFAVSFLQGYQHVIDILEPVCGVNGTTNGLNLTRDELHQKLRQVKIHNGLTEDELLQKFGQGMKQMENLVKELRMMLDELENLPPLEKIKVRNDNPEILSLMCSKSANLDNAYLSVAKRMQSWECKRDLSVAGVNFLCNFLGEATTSPRLHRTLDSSTN</sequence>
<reference evidence="1" key="1">
    <citation type="submission" date="2022-04" db="EMBL/GenBank/DDBJ databases">
        <title>A functionally conserved STORR gene fusion in Papaver species that diverged 16.8 million years ago.</title>
        <authorList>
            <person name="Catania T."/>
        </authorList>
    </citation>
    <scope>NUCLEOTIDE SEQUENCE</scope>
    <source>
        <strain evidence="1">S-188037</strain>
    </source>
</reference>
<gene>
    <name evidence="1" type="ORF">MKW98_021148</name>
</gene>